<protein>
    <recommendedName>
        <fullName evidence="2">Antitoxin</fullName>
    </recommendedName>
</protein>
<dbReference type="SUPFAM" id="SSF143120">
    <property type="entry name" value="YefM-like"/>
    <property type="match status" value="1"/>
</dbReference>
<dbReference type="InterPro" id="IPR006442">
    <property type="entry name" value="Antitoxin_Phd/YefM"/>
</dbReference>
<dbReference type="RefSeq" id="WP_377798066.1">
    <property type="nucleotide sequence ID" value="NZ_JBHSLW010000011.1"/>
</dbReference>
<evidence type="ECO:0000256" key="2">
    <source>
        <dbReference type="RuleBase" id="RU362080"/>
    </source>
</evidence>
<name>A0ABW0IRT6_9HYPH</name>
<organism evidence="3 4">
    <name type="scientific">Bosea eneae</name>
    <dbReference type="NCBI Taxonomy" id="151454"/>
    <lineage>
        <taxon>Bacteria</taxon>
        <taxon>Pseudomonadati</taxon>
        <taxon>Pseudomonadota</taxon>
        <taxon>Alphaproteobacteria</taxon>
        <taxon>Hyphomicrobiales</taxon>
        <taxon>Boseaceae</taxon>
        <taxon>Bosea</taxon>
    </lineage>
</organism>
<comment type="function">
    <text evidence="2">Antitoxin component of a type II toxin-antitoxin (TA) system.</text>
</comment>
<comment type="caution">
    <text evidence="3">The sequence shown here is derived from an EMBL/GenBank/DDBJ whole genome shotgun (WGS) entry which is preliminary data.</text>
</comment>
<dbReference type="Gene3D" id="3.40.1620.10">
    <property type="entry name" value="YefM-like domain"/>
    <property type="match status" value="1"/>
</dbReference>
<accession>A0ABW0IRT6</accession>
<evidence type="ECO:0000313" key="4">
    <source>
        <dbReference type="Proteomes" id="UP001596053"/>
    </source>
</evidence>
<gene>
    <name evidence="3" type="ORF">ACFPOB_10330</name>
</gene>
<reference evidence="4" key="1">
    <citation type="journal article" date="2019" name="Int. J. Syst. Evol. Microbiol.">
        <title>The Global Catalogue of Microorganisms (GCM) 10K type strain sequencing project: providing services to taxonomists for standard genome sequencing and annotation.</title>
        <authorList>
            <consortium name="The Broad Institute Genomics Platform"/>
            <consortium name="The Broad Institute Genome Sequencing Center for Infectious Disease"/>
            <person name="Wu L."/>
            <person name="Ma J."/>
        </authorList>
    </citation>
    <scope>NUCLEOTIDE SEQUENCE [LARGE SCALE GENOMIC DNA]</scope>
    <source>
        <strain evidence="4">NCAIM B.01391</strain>
    </source>
</reference>
<dbReference type="Proteomes" id="UP001596053">
    <property type="component" value="Unassembled WGS sequence"/>
</dbReference>
<proteinExistence type="inferred from homology"/>
<dbReference type="Pfam" id="PF02604">
    <property type="entry name" value="PhdYeFM_antitox"/>
    <property type="match status" value="1"/>
</dbReference>
<dbReference type="NCBIfam" id="TIGR01552">
    <property type="entry name" value="phd_fam"/>
    <property type="match status" value="1"/>
</dbReference>
<keyword evidence="4" id="KW-1185">Reference proteome</keyword>
<dbReference type="InterPro" id="IPR036165">
    <property type="entry name" value="YefM-like_sf"/>
</dbReference>
<evidence type="ECO:0000256" key="1">
    <source>
        <dbReference type="ARBA" id="ARBA00009981"/>
    </source>
</evidence>
<evidence type="ECO:0000313" key="3">
    <source>
        <dbReference type="EMBL" id="MFC5419959.1"/>
    </source>
</evidence>
<sequence>MTVVNVHEAKTNLSRLIEQALRGEEVVIARNGVPAVKLVQVEAQAGTIPKRQPGFWSGQIREIDPDWWKPDDGLADLFEGSESFEDRDGNWQKPR</sequence>
<dbReference type="EMBL" id="JBHSLW010000011">
    <property type="protein sequence ID" value="MFC5419959.1"/>
    <property type="molecule type" value="Genomic_DNA"/>
</dbReference>
<comment type="similarity">
    <text evidence="1 2">Belongs to the phD/YefM antitoxin family.</text>
</comment>